<dbReference type="AlphaFoldDB" id="A0A8R1Y5V2"/>
<protein>
    <submittedName>
        <fullName evidence="2">Uncharacterized protein</fullName>
    </submittedName>
</protein>
<dbReference type="EMBL" id="CMVM020000291">
    <property type="status" value="NOT_ANNOTATED_CDS"/>
    <property type="molecule type" value="Genomic_DNA"/>
</dbReference>
<keyword evidence="3" id="KW-1185">Reference proteome</keyword>
<dbReference type="EnsemblMetazoa" id="OVOC9702.1">
    <property type="protein sequence ID" value="OVOC9702.1"/>
    <property type="gene ID" value="WBGene00246511"/>
</dbReference>
<name>A0A8R1Y5V2_ONCVO</name>
<feature type="region of interest" description="Disordered" evidence="1">
    <location>
        <begin position="17"/>
        <end position="82"/>
    </location>
</feature>
<evidence type="ECO:0000313" key="2">
    <source>
        <dbReference type="EnsemblMetazoa" id="OVOC9702.1"/>
    </source>
</evidence>
<evidence type="ECO:0000313" key="3">
    <source>
        <dbReference type="Proteomes" id="UP000024404"/>
    </source>
</evidence>
<organism evidence="2 3">
    <name type="scientific">Onchocerca volvulus</name>
    <dbReference type="NCBI Taxonomy" id="6282"/>
    <lineage>
        <taxon>Eukaryota</taxon>
        <taxon>Metazoa</taxon>
        <taxon>Ecdysozoa</taxon>
        <taxon>Nematoda</taxon>
        <taxon>Chromadorea</taxon>
        <taxon>Rhabditida</taxon>
        <taxon>Spirurina</taxon>
        <taxon>Spiruromorpha</taxon>
        <taxon>Filarioidea</taxon>
        <taxon>Onchocercidae</taxon>
        <taxon>Onchocerca</taxon>
    </lineage>
</organism>
<reference evidence="3" key="1">
    <citation type="submission" date="2013-10" db="EMBL/GenBank/DDBJ databases">
        <title>Genome sequencing of Onchocerca volvulus.</title>
        <authorList>
            <person name="Cotton J."/>
            <person name="Tsai J."/>
            <person name="Stanley E."/>
            <person name="Tracey A."/>
            <person name="Holroyd N."/>
            <person name="Lustigman S."/>
            <person name="Berriman M."/>
        </authorList>
    </citation>
    <scope>NUCLEOTIDE SEQUENCE</scope>
</reference>
<proteinExistence type="predicted"/>
<feature type="compositionally biased region" description="Basic and acidic residues" evidence="1">
    <location>
        <begin position="68"/>
        <end position="82"/>
    </location>
</feature>
<accession>A0A8R1Y5V2</accession>
<dbReference type="Proteomes" id="UP000024404">
    <property type="component" value="Unassembled WGS sequence"/>
</dbReference>
<evidence type="ECO:0000256" key="1">
    <source>
        <dbReference type="SAM" id="MobiDB-lite"/>
    </source>
</evidence>
<reference evidence="2" key="2">
    <citation type="submission" date="2022-06" db="UniProtKB">
        <authorList>
            <consortium name="EnsemblMetazoa"/>
        </authorList>
    </citation>
    <scope>IDENTIFICATION</scope>
</reference>
<sequence>MVLAQCQHFFKHIRSMEIRNSTRNKKRRQAVKSSSNRNGVMVGDRSSSSSSSSDSNDRMDALTFKYSSDGDKVTQACDRQEQ</sequence>